<feature type="compositionally biased region" description="Low complexity" evidence="1">
    <location>
        <begin position="11"/>
        <end position="23"/>
    </location>
</feature>
<keyword evidence="3" id="KW-1185">Reference proteome</keyword>
<reference evidence="2" key="1">
    <citation type="journal article" date="2020" name="Stud. Mycol.">
        <title>101 Dothideomycetes genomes: a test case for predicting lifestyles and emergence of pathogens.</title>
        <authorList>
            <person name="Haridas S."/>
            <person name="Albert R."/>
            <person name="Binder M."/>
            <person name="Bloem J."/>
            <person name="Labutti K."/>
            <person name="Salamov A."/>
            <person name="Andreopoulos B."/>
            <person name="Baker S."/>
            <person name="Barry K."/>
            <person name="Bills G."/>
            <person name="Bluhm B."/>
            <person name="Cannon C."/>
            <person name="Castanera R."/>
            <person name="Culley D."/>
            <person name="Daum C."/>
            <person name="Ezra D."/>
            <person name="Gonzalez J."/>
            <person name="Henrissat B."/>
            <person name="Kuo A."/>
            <person name="Liang C."/>
            <person name="Lipzen A."/>
            <person name="Lutzoni F."/>
            <person name="Magnuson J."/>
            <person name="Mondo S."/>
            <person name="Nolan M."/>
            <person name="Ohm R."/>
            <person name="Pangilinan J."/>
            <person name="Park H.-J."/>
            <person name="Ramirez L."/>
            <person name="Alfaro M."/>
            <person name="Sun H."/>
            <person name="Tritt A."/>
            <person name="Yoshinaga Y."/>
            <person name="Zwiers L.-H."/>
            <person name="Turgeon B."/>
            <person name="Goodwin S."/>
            <person name="Spatafora J."/>
            <person name="Crous P."/>
            <person name="Grigoriev I."/>
        </authorList>
    </citation>
    <scope>NUCLEOTIDE SEQUENCE</scope>
    <source>
        <strain evidence="2">CBS 260.36</strain>
    </source>
</reference>
<evidence type="ECO:0000313" key="3">
    <source>
        <dbReference type="Proteomes" id="UP000799439"/>
    </source>
</evidence>
<accession>A0A9P4MSZ4</accession>
<name>A0A9P4MSZ4_9PEZI</name>
<feature type="compositionally biased region" description="Polar residues" evidence="1">
    <location>
        <begin position="117"/>
        <end position="128"/>
    </location>
</feature>
<evidence type="ECO:0000313" key="2">
    <source>
        <dbReference type="EMBL" id="KAF2157991.1"/>
    </source>
</evidence>
<comment type="caution">
    <text evidence="2">The sequence shown here is derived from an EMBL/GenBank/DDBJ whole genome shotgun (WGS) entry which is preliminary data.</text>
</comment>
<feature type="compositionally biased region" description="Acidic residues" evidence="1">
    <location>
        <begin position="235"/>
        <end position="245"/>
    </location>
</feature>
<protein>
    <submittedName>
        <fullName evidence="2">Uncharacterized protein</fullName>
    </submittedName>
</protein>
<gene>
    <name evidence="2" type="ORF">K461DRAFT_28067</name>
</gene>
<dbReference type="AlphaFoldDB" id="A0A9P4MSZ4"/>
<dbReference type="Proteomes" id="UP000799439">
    <property type="component" value="Unassembled WGS sequence"/>
</dbReference>
<feature type="region of interest" description="Disordered" evidence="1">
    <location>
        <begin position="1"/>
        <end position="246"/>
    </location>
</feature>
<organism evidence="2 3">
    <name type="scientific">Myriangium duriaei CBS 260.36</name>
    <dbReference type="NCBI Taxonomy" id="1168546"/>
    <lineage>
        <taxon>Eukaryota</taxon>
        <taxon>Fungi</taxon>
        <taxon>Dikarya</taxon>
        <taxon>Ascomycota</taxon>
        <taxon>Pezizomycotina</taxon>
        <taxon>Dothideomycetes</taxon>
        <taxon>Dothideomycetidae</taxon>
        <taxon>Myriangiales</taxon>
        <taxon>Myriangiaceae</taxon>
        <taxon>Myriangium</taxon>
    </lineage>
</organism>
<feature type="compositionally biased region" description="Polar residues" evidence="1">
    <location>
        <begin position="140"/>
        <end position="157"/>
    </location>
</feature>
<feature type="compositionally biased region" description="Low complexity" evidence="1">
    <location>
        <begin position="72"/>
        <end position="86"/>
    </location>
</feature>
<feature type="compositionally biased region" description="Polar residues" evidence="1">
    <location>
        <begin position="30"/>
        <end position="44"/>
    </location>
</feature>
<proteinExistence type="predicted"/>
<sequence>MPRARQTSPPTTTTNTINNNDNNLFRRPKPSTTTTNDHNPTPRRTFSIGPSLLSTTFARRPSRSPIKPVSPPTAISDPASPSTSSSDIDDSLNSMRPAPRVTRRRAAASSTIDDSSHPPSTAPISGQVASRRPRLPPAPQQHSSDPFTTPSAPTGNISHIPPAHLRRGPKPSSGPGSPALDPGSPVMRNSLPTSPVDDEPEIVFRRPSPGNSSQRRRGGGAGQAGDFILPIPLLPEDEDDPEEDDVRAAVGRDVDARLAVGAGEVFGWKGGRSGAEVLGEGAEEEVLARLREVVDGKVEGERWRWEGEGYVL</sequence>
<feature type="compositionally biased region" description="Polar residues" evidence="1">
    <location>
        <begin position="1"/>
        <end position="10"/>
    </location>
</feature>
<dbReference type="EMBL" id="ML996081">
    <property type="protein sequence ID" value="KAF2157991.1"/>
    <property type="molecule type" value="Genomic_DNA"/>
</dbReference>
<evidence type="ECO:0000256" key="1">
    <source>
        <dbReference type="SAM" id="MobiDB-lite"/>
    </source>
</evidence>